<accession>A0A3B0RRD5</accession>
<dbReference type="AlphaFoldDB" id="A0A3B0RRD5"/>
<proteinExistence type="predicted"/>
<evidence type="ECO:0000313" key="1">
    <source>
        <dbReference type="EMBL" id="VAV95970.1"/>
    </source>
</evidence>
<name>A0A3B0RRD5_9ZZZZ</name>
<sequence length="224" mass="25262">NLAEYRRKELEDAARIIGYDEIVMLGYRDSGMPESDDNANPAAFVNADYDELLGRVVALVRSRRPDVFLGYDSHEFYPHPDHLRVHALTMDIVAAAADPDRFPGAGEPWRIKRLVASLFSRRGMLAIHEMLMERDGESPFTEWVERISAGDWPERPTLSVPVGPTLQRGRDALRAHATQVDPDGFWFKVPIEVSREVYPYEDFEIISGFLPTAEGIGDLFSGIS</sequence>
<dbReference type="Gene3D" id="3.40.50.10320">
    <property type="entry name" value="LmbE-like"/>
    <property type="match status" value="1"/>
</dbReference>
<dbReference type="Pfam" id="PF02585">
    <property type="entry name" value="PIG-L"/>
    <property type="match status" value="1"/>
</dbReference>
<gene>
    <name evidence="1" type="ORF">MNBD_ACTINO02-474</name>
</gene>
<reference evidence="1" key="1">
    <citation type="submission" date="2018-06" db="EMBL/GenBank/DDBJ databases">
        <authorList>
            <person name="Zhirakovskaya E."/>
        </authorList>
    </citation>
    <scope>NUCLEOTIDE SEQUENCE</scope>
</reference>
<dbReference type="InterPro" id="IPR003737">
    <property type="entry name" value="GlcNAc_PI_deacetylase-related"/>
</dbReference>
<protein>
    <submittedName>
        <fullName evidence="1">Mycothiol S-conjugate amidase Mca</fullName>
    </submittedName>
</protein>
<dbReference type="SUPFAM" id="SSF102588">
    <property type="entry name" value="LmbE-like"/>
    <property type="match status" value="1"/>
</dbReference>
<dbReference type="EMBL" id="UOEK01000088">
    <property type="protein sequence ID" value="VAV95970.1"/>
    <property type="molecule type" value="Genomic_DNA"/>
</dbReference>
<organism evidence="1">
    <name type="scientific">hydrothermal vent metagenome</name>
    <dbReference type="NCBI Taxonomy" id="652676"/>
    <lineage>
        <taxon>unclassified sequences</taxon>
        <taxon>metagenomes</taxon>
        <taxon>ecological metagenomes</taxon>
    </lineage>
</organism>
<feature type="non-terminal residue" evidence="1">
    <location>
        <position position="1"/>
    </location>
</feature>
<dbReference type="InterPro" id="IPR024078">
    <property type="entry name" value="LmbE-like_dom_sf"/>
</dbReference>